<dbReference type="InterPro" id="IPR029063">
    <property type="entry name" value="SAM-dependent_MTases_sf"/>
</dbReference>
<evidence type="ECO:0000256" key="2">
    <source>
        <dbReference type="ARBA" id="ARBA00022679"/>
    </source>
</evidence>
<evidence type="ECO:0000313" key="3">
    <source>
        <dbReference type="EMBL" id="MEN7537151.1"/>
    </source>
</evidence>
<dbReference type="InterPro" id="IPR050602">
    <property type="entry name" value="Malonyl-ACP_OMT"/>
</dbReference>
<keyword evidence="4" id="KW-1185">Reference proteome</keyword>
<dbReference type="SUPFAM" id="SSF53335">
    <property type="entry name" value="S-adenosyl-L-methionine-dependent methyltransferases"/>
    <property type="match status" value="1"/>
</dbReference>
<name>A0ABV0CYE4_9SPHN</name>
<evidence type="ECO:0000256" key="1">
    <source>
        <dbReference type="ARBA" id="ARBA00022603"/>
    </source>
</evidence>
<dbReference type="GO" id="GO:0032259">
    <property type="term" value="P:methylation"/>
    <property type="evidence" value="ECO:0007669"/>
    <property type="project" value="UniProtKB-KW"/>
</dbReference>
<comment type="caution">
    <text evidence="3">The sequence shown here is derived from an EMBL/GenBank/DDBJ whole genome shotgun (WGS) entry which is preliminary data.</text>
</comment>
<dbReference type="RefSeq" id="WP_346784598.1">
    <property type="nucleotide sequence ID" value="NZ_JBDLBR010000002.1"/>
</dbReference>
<keyword evidence="1 3" id="KW-0489">Methyltransferase</keyword>
<proteinExistence type="predicted"/>
<dbReference type="PANTHER" id="PTHR13090">
    <property type="entry name" value="ARGININE-HYDROXYLASE NDUFAF5, MITOCHONDRIAL"/>
    <property type="match status" value="1"/>
</dbReference>
<dbReference type="Proteomes" id="UP001484535">
    <property type="component" value="Unassembled WGS sequence"/>
</dbReference>
<organism evidence="3 4">
    <name type="scientific">Aurantiacibacter flavus</name>
    <dbReference type="NCBI Taxonomy" id="3145232"/>
    <lineage>
        <taxon>Bacteria</taxon>
        <taxon>Pseudomonadati</taxon>
        <taxon>Pseudomonadota</taxon>
        <taxon>Alphaproteobacteria</taxon>
        <taxon>Sphingomonadales</taxon>
        <taxon>Erythrobacteraceae</taxon>
        <taxon>Aurantiacibacter</taxon>
    </lineage>
</organism>
<dbReference type="PANTHER" id="PTHR13090:SF1">
    <property type="entry name" value="ARGININE-HYDROXYLASE NDUFAF5, MITOCHONDRIAL"/>
    <property type="match status" value="1"/>
</dbReference>
<dbReference type="GO" id="GO:0008168">
    <property type="term" value="F:methyltransferase activity"/>
    <property type="evidence" value="ECO:0007669"/>
    <property type="project" value="UniProtKB-KW"/>
</dbReference>
<protein>
    <submittedName>
        <fullName evidence="3">Methyltransferase domain-containing protein</fullName>
    </submittedName>
</protein>
<sequence length="248" mass="26793">MTAPVPTIFSPTRRLAIRHRMRAMQAQGDEARFLLDDMVEDVVERLAFLRHVPARALLIGEWSAQLAPQLPPACEVASVHPEEGFDEEAPFPVGGFDLIASFGTLDTVNDLPGALIHLRAALSPGGLMIASFPGAGSLPALREAMLAADGERPAAHMHPMVDVRAGGQLMTRCGFASPVVDSRPLTVSYRSFAQLLRDLRAQGLSRALASQVPRLSRAQAALAATTFMDGAERRTEEFEILTLSGFRK</sequence>
<reference evidence="3 4" key="1">
    <citation type="submission" date="2024-05" db="EMBL/GenBank/DDBJ databases">
        <authorList>
            <person name="Park S."/>
        </authorList>
    </citation>
    <scope>NUCLEOTIDE SEQUENCE [LARGE SCALE GENOMIC DNA]</scope>
    <source>
        <strain evidence="3 4">DGU5</strain>
    </source>
</reference>
<dbReference type="Pfam" id="PF13489">
    <property type="entry name" value="Methyltransf_23"/>
    <property type="match status" value="1"/>
</dbReference>
<accession>A0ABV0CYE4</accession>
<keyword evidence="2" id="KW-0808">Transferase</keyword>
<evidence type="ECO:0000313" key="4">
    <source>
        <dbReference type="Proteomes" id="UP001484535"/>
    </source>
</evidence>
<dbReference type="EMBL" id="JBDLBR010000002">
    <property type="protein sequence ID" value="MEN7537151.1"/>
    <property type="molecule type" value="Genomic_DNA"/>
</dbReference>
<gene>
    <name evidence="3" type="ORF">ABDJ38_08190</name>
</gene>
<dbReference type="Gene3D" id="3.40.50.150">
    <property type="entry name" value="Vaccinia Virus protein VP39"/>
    <property type="match status" value="1"/>
</dbReference>